<evidence type="ECO:0000259" key="5">
    <source>
        <dbReference type="PROSITE" id="PS50075"/>
    </source>
</evidence>
<comment type="cofactor">
    <cofactor evidence="1">
        <name>pantetheine 4'-phosphate</name>
        <dbReference type="ChEBI" id="CHEBI:47942"/>
    </cofactor>
</comment>
<dbReference type="InterPro" id="IPR001031">
    <property type="entry name" value="Thioesterase"/>
</dbReference>
<feature type="region of interest" description="Disordered" evidence="4">
    <location>
        <begin position="150"/>
        <end position="175"/>
    </location>
</feature>
<dbReference type="CDD" id="cd19531">
    <property type="entry name" value="LCL_NRPS-like"/>
    <property type="match status" value="1"/>
</dbReference>
<dbReference type="Gene3D" id="1.10.1200.10">
    <property type="entry name" value="ACP-like"/>
    <property type="match status" value="1"/>
</dbReference>
<dbReference type="GO" id="GO:0003824">
    <property type="term" value="F:catalytic activity"/>
    <property type="evidence" value="ECO:0007669"/>
    <property type="project" value="InterPro"/>
</dbReference>
<dbReference type="InterPro" id="IPR020845">
    <property type="entry name" value="AMP-binding_CS"/>
</dbReference>
<proteinExistence type="predicted"/>
<dbReference type="FunFam" id="3.40.50.980:FF:000001">
    <property type="entry name" value="Non-ribosomal peptide synthetase"/>
    <property type="match status" value="1"/>
</dbReference>
<feature type="domain" description="Carrier" evidence="5">
    <location>
        <begin position="1049"/>
        <end position="1128"/>
    </location>
</feature>
<sequence length="1426" mass="152131">MTAELVSLARRFAQLSAPKRRIFLERLTGEGLDFATLPIVKRPLGDPEDPAAPAPLACAQRALWLAWQGAPQSPAYNLAGRLSLRGAVTPERVAAAVRRLAACHPALRSCFGTDADGQPVQRVRPMSDGQSFEWARRDWVANEEDAGALASRSADGSIGVSTDGPTGGPAKRPPDALADEERAFAARPFDLENGPLFRAALHVLTDGRLELLLGVHHIVADGSSVDLLMRELVADLQGAGAAEGGNGAWPAIDYADYATWQHHWLEAGEQDRQLAYWRERLDGLPPATALPLDRPRGRGQDARGALLSFDLDRHVAAALTGLARRQAASPYMVTVALLKLLVMRYGGDTDLCIGLPTVNRDRAELETVVGHFTNVLPLRTRIDPRAGFSALLRQVRNGLLEAKRHAELPLDLLVDQLGVERQPGLHPFFQIKCAQQTAGDALTGTSDLQVAARAVAVDDIHFDLSLDVVSDGDRLGFDLAYATQRFDRATIDRLVEAFHALAAQVARDPDRAVAELTLPGEGTVLVGEQAATTPSHTSVPALFAAIAAKHGDAPALVQRERAHSYAELAEAAQRWAAHLRGLGVGPERRVAICLDRSPEFVLAVMAVLMAGGAFVPLDPSAPARRLGQVLADCGASVLMSTSAPEWAGAVRTVVPRFDALPDTPPAATAARARAARPAPPHPDQAAYVIYTSGSTGQPKGVVVSHGALASYVSGLLTRLALPSGASFAMASTVAADLGHTSLFGALCGGGALHLPDTAEAFDPDAFAAHMTRHPADVLKIVPSHLRGLLNARDAAAVLPARVLVLGGEATDEALLRQIRQLRPDLRVFNHYGPTETTVGVLTHALAPTDPAPDVLPLGRPLPRMAAYALDADLRVVRPGMTGELYLGGPGVARGYAGQPGLTASRFVASPFTDGARLYRTGDGVRLRSDGTLAFLGRQDDQVKIRGHRVEPGELQGVLRDCPDVADAFVLAGVGDQGRAELWAYVVPRTGRVLDVDALKDGLGHRVPAYLLPATLRVLPALPLNANGKVDRRALPRPEPAMDERDARHALVDPGEKALAALWADLLGIEPRRIGREDSFFDLGGDSVLSLKLIARIRRQLPGGARLSLPAVMQAANLGELAASLRRGLEATHDAVCLNPGRTGIGASTSSGSASSSGSGSDVGNGSGTPLYCIPGMIVNTREFTALADAVGASRPVHAFVSHVYTDKRWRGFSIPALAAEYADFIAATAPAGRCALLGWSSGGDLAHEVARLLRGRVEVAFVAMVDVFETEPLRPERRLDDARREQAQARIDAWLARSEMADRWRDLFGRMDEDERACIADHAGRDQPLPLDGAGEDAAEYLLWATLDKRVQAARYRHDRGDTPVHVYQAEDSLSAEGTLRDWTTSAPVVATRRIAAATHLDIIRSPALLADLVERLAETDRLARA</sequence>
<dbReference type="NCBIfam" id="TIGR01733">
    <property type="entry name" value="AA-adenyl-dom"/>
    <property type="match status" value="1"/>
</dbReference>
<dbReference type="InterPro" id="IPR023213">
    <property type="entry name" value="CAT-like_dom_sf"/>
</dbReference>
<dbReference type="Pfam" id="PF00501">
    <property type="entry name" value="AMP-binding"/>
    <property type="match status" value="1"/>
</dbReference>
<dbReference type="InterPro" id="IPR045851">
    <property type="entry name" value="AMP-bd_C_sf"/>
</dbReference>
<dbReference type="InterPro" id="IPR020806">
    <property type="entry name" value="PKS_PP-bd"/>
</dbReference>
<evidence type="ECO:0000256" key="1">
    <source>
        <dbReference type="ARBA" id="ARBA00001957"/>
    </source>
</evidence>
<dbReference type="Pfam" id="PF00668">
    <property type="entry name" value="Condensation"/>
    <property type="match status" value="2"/>
</dbReference>
<accession>A0A246JDN5</accession>
<dbReference type="InterPro" id="IPR001242">
    <property type="entry name" value="Condensation_dom"/>
</dbReference>
<keyword evidence="2" id="KW-0596">Phosphopantetheine</keyword>
<dbReference type="PANTHER" id="PTHR45527">
    <property type="entry name" value="NONRIBOSOMAL PEPTIDE SYNTHETASE"/>
    <property type="match status" value="1"/>
</dbReference>
<dbReference type="SUPFAM" id="SSF53474">
    <property type="entry name" value="alpha/beta-Hydrolases"/>
    <property type="match status" value="1"/>
</dbReference>
<comment type="caution">
    <text evidence="6">The sequence shown here is derived from an EMBL/GenBank/DDBJ whole genome shotgun (WGS) entry which is preliminary data.</text>
</comment>
<dbReference type="GO" id="GO:0031177">
    <property type="term" value="F:phosphopantetheine binding"/>
    <property type="evidence" value="ECO:0007669"/>
    <property type="project" value="InterPro"/>
</dbReference>
<dbReference type="SUPFAM" id="SSF47336">
    <property type="entry name" value="ACP-like"/>
    <property type="match status" value="1"/>
</dbReference>
<dbReference type="Pfam" id="PF00975">
    <property type="entry name" value="Thioesterase"/>
    <property type="match status" value="1"/>
</dbReference>
<evidence type="ECO:0000256" key="2">
    <source>
        <dbReference type="ARBA" id="ARBA00022450"/>
    </source>
</evidence>
<dbReference type="Gene3D" id="3.30.300.30">
    <property type="match status" value="1"/>
</dbReference>
<dbReference type="SMART" id="SM00823">
    <property type="entry name" value="PKS_PP"/>
    <property type="match status" value="1"/>
</dbReference>
<dbReference type="GO" id="GO:0005737">
    <property type="term" value="C:cytoplasm"/>
    <property type="evidence" value="ECO:0007669"/>
    <property type="project" value="TreeGrafter"/>
</dbReference>
<dbReference type="PANTHER" id="PTHR45527:SF1">
    <property type="entry name" value="FATTY ACID SYNTHASE"/>
    <property type="match status" value="1"/>
</dbReference>
<keyword evidence="7" id="KW-1185">Reference proteome</keyword>
<dbReference type="CDD" id="cd05930">
    <property type="entry name" value="A_NRPS"/>
    <property type="match status" value="1"/>
</dbReference>
<dbReference type="GO" id="GO:0044550">
    <property type="term" value="P:secondary metabolite biosynthetic process"/>
    <property type="evidence" value="ECO:0007669"/>
    <property type="project" value="TreeGrafter"/>
</dbReference>
<evidence type="ECO:0000256" key="4">
    <source>
        <dbReference type="SAM" id="MobiDB-lite"/>
    </source>
</evidence>
<dbReference type="RefSeq" id="WP_088384898.1">
    <property type="nucleotide sequence ID" value="NZ_NIOF01000004.1"/>
</dbReference>
<dbReference type="SMART" id="SM00824">
    <property type="entry name" value="PKS_TE"/>
    <property type="match status" value="1"/>
</dbReference>
<evidence type="ECO:0000256" key="3">
    <source>
        <dbReference type="ARBA" id="ARBA00022553"/>
    </source>
</evidence>
<dbReference type="InterPro" id="IPR025110">
    <property type="entry name" value="AMP-bd_C"/>
</dbReference>
<dbReference type="Proteomes" id="UP000197468">
    <property type="component" value="Unassembled WGS sequence"/>
</dbReference>
<dbReference type="EMBL" id="NIOF01000004">
    <property type="protein sequence ID" value="OWQ90691.1"/>
    <property type="molecule type" value="Genomic_DNA"/>
</dbReference>
<dbReference type="InterPro" id="IPR036736">
    <property type="entry name" value="ACP-like_sf"/>
</dbReference>
<dbReference type="InterPro" id="IPR000873">
    <property type="entry name" value="AMP-dep_synth/lig_dom"/>
</dbReference>
<dbReference type="InterPro" id="IPR029058">
    <property type="entry name" value="AB_hydrolase_fold"/>
</dbReference>
<gene>
    <name evidence="6" type="ORF">CDN99_10910</name>
</gene>
<protein>
    <submittedName>
        <fullName evidence="6">Non-ribosomal peptide synthetase</fullName>
    </submittedName>
</protein>
<dbReference type="InterPro" id="IPR009081">
    <property type="entry name" value="PP-bd_ACP"/>
</dbReference>
<dbReference type="InterPro" id="IPR020802">
    <property type="entry name" value="TesA-like"/>
</dbReference>
<dbReference type="InterPro" id="IPR010071">
    <property type="entry name" value="AA_adenyl_dom"/>
</dbReference>
<dbReference type="InterPro" id="IPR006162">
    <property type="entry name" value="Ppantetheine_attach_site"/>
</dbReference>
<evidence type="ECO:0000313" key="6">
    <source>
        <dbReference type="EMBL" id="OWQ90691.1"/>
    </source>
</evidence>
<dbReference type="SUPFAM" id="SSF52777">
    <property type="entry name" value="CoA-dependent acyltransferases"/>
    <property type="match status" value="2"/>
</dbReference>
<name>A0A246JDN5_9BURK</name>
<dbReference type="Gene3D" id="3.40.50.1820">
    <property type="entry name" value="alpha/beta hydrolase"/>
    <property type="match status" value="1"/>
</dbReference>
<dbReference type="GO" id="GO:0043041">
    <property type="term" value="P:amino acid activation for nonribosomal peptide biosynthetic process"/>
    <property type="evidence" value="ECO:0007669"/>
    <property type="project" value="TreeGrafter"/>
</dbReference>
<dbReference type="Gene3D" id="3.30.559.30">
    <property type="entry name" value="Nonribosomal peptide synthetase, condensation domain"/>
    <property type="match status" value="1"/>
</dbReference>
<dbReference type="PROSITE" id="PS50075">
    <property type="entry name" value="CARRIER"/>
    <property type="match status" value="1"/>
</dbReference>
<dbReference type="Pfam" id="PF13193">
    <property type="entry name" value="AMP-binding_C"/>
    <property type="match status" value="1"/>
</dbReference>
<keyword evidence="3" id="KW-0597">Phosphoprotein</keyword>
<dbReference type="OrthoDB" id="6297021at2"/>
<organism evidence="6 7">
    <name type="scientific">Roseateles aquatilis</name>
    <dbReference type="NCBI Taxonomy" id="431061"/>
    <lineage>
        <taxon>Bacteria</taxon>
        <taxon>Pseudomonadati</taxon>
        <taxon>Pseudomonadota</taxon>
        <taxon>Betaproteobacteria</taxon>
        <taxon>Burkholderiales</taxon>
        <taxon>Sphaerotilaceae</taxon>
        <taxon>Roseateles</taxon>
    </lineage>
</organism>
<dbReference type="Gene3D" id="2.30.38.10">
    <property type="entry name" value="Luciferase, Domain 3"/>
    <property type="match status" value="1"/>
</dbReference>
<dbReference type="PROSITE" id="PS00012">
    <property type="entry name" value="PHOSPHOPANTETHEINE"/>
    <property type="match status" value="1"/>
</dbReference>
<dbReference type="PROSITE" id="PS00455">
    <property type="entry name" value="AMP_BINDING"/>
    <property type="match status" value="1"/>
</dbReference>
<dbReference type="Pfam" id="PF00550">
    <property type="entry name" value="PP-binding"/>
    <property type="match status" value="1"/>
</dbReference>
<dbReference type="Gene3D" id="3.40.50.980">
    <property type="match status" value="2"/>
</dbReference>
<dbReference type="SUPFAM" id="SSF56801">
    <property type="entry name" value="Acetyl-CoA synthetase-like"/>
    <property type="match status" value="1"/>
</dbReference>
<reference evidence="6 7" key="1">
    <citation type="journal article" date="2008" name="Int. J. Syst. Evol. Microbiol.">
        <title>Description of Roseateles aquatilis sp. nov. and Roseateles terrae sp. nov., in the class Betaproteobacteria, and emended description of the genus Roseateles.</title>
        <authorList>
            <person name="Gomila M."/>
            <person name="Bowien B."/>
            <person name="Falsen E."/>
            <person name="Moore E.R."/>
            <person name="Lalucat J."/>
        </authorList>
    </citation>
    <scope>NUCLEOTIDE SEQUENCE [LARGE SCALE GENOMIC DNA]</scope>
    <source>
        <strain evidence="6 7">CCUG 48205</strain>
    </source>
</reference>
<evidence type="ECO:0000313" key="7">
    <source>
        <dbReference type="Proteomes" id="UP000197468"/>
    </source>
</evidence>
<dbReference type="Gene3D" id="3.30.559.10">
    <property type="entry name" value="Chloramphenicol acetyltransferase-like domain"/>
    <property type="match status" value="1"/>
</dbReference>